<evidence type="ECO:0000313" key="1">
    <source>
        <dbReference type="EMBL" id="VDM03057.1"/>
    </source>
</evidence>
<dbReference type="AlphaFoldDB" id="A0A183TJM3"/>
<proteinExistence type="predicted"/>
<evidence type="ECO:0000313" key="2">
    <source>
        <dbReference type="Proteomes" id="UP000275846"/>
    </source>
</evidence>
<reference evidence="3" key="1">
    <citation type="submission" date="2016-06" db="UniProtKB">
        <authorList>
            <consortium name="WormBaseParasite"/>
        </authorList>
    </citation>
    <scope>IDENTIFICATION</scope>
</reference>
<dbReference type="EMBL" id="UYSU01041381">
    <property type="protein sequence ID" value="VDM03057.1"/>
    <property type="molecule type" value="Genomic_DNA"/>
</dbReference>
<gene>
    <name evidence="1" type="ORF">SSLN_LOCUS16671</name>
</gene>
<evidence type="ECO:0000313" key="3">
    <source>
        <dbReference type="WBParaSite" id="SSLN_0001730601-mRNA-1"/>
    </source>
</evidence>
<dbReference type="Proteomes" id="UP000275846">
    <property type="component" value="Unassembled WGS sequence"/>
</dbReference>
<accession>A0A183TJM3</accession>
<name>A0A183TJM3_SCHSO</name>
<reference evidence="1 2" key="2">
    <citation type="submission" date="2018-11" db="EMBL/GenBank/DDBJ databases">
        <authorList>
            <consortium name="Pathogen Informatics"/>
        </authorList>
    </citation>
    <scope>NUCLEOTIDE SEQUENCE [LARGE SCALE GENOMIC DNA]</scope>
    <source>
        <strain evidence="1 2">NST_G2</strain>
    </source>
</reference>
<protein>
    <submittedName>
        <fullName evidence="1 3">Uncharacterized protein</fullName>
    </submittedName>
</protein>
<keyword evidence="2" id="KW-1185">Reference proteome</keyword>
<dbReference type="WBParaSite" id="SSLN_0001730601-mRNA-1">
    <property type="protein sequence ID" value="SSLN_0001730601-mRNA-1"/>
    <property type="gene ID" value="SSLN_0001730601"/>
</dbReference>
<sequence>MPDIVRILVTNTTSTTTTNTLTDACFSQRHRERLFEGKTVSFSSITAKVVCFEGAIPDMTWLAKVPNRTTCSAFLEQIKREYACCKRISTSRS</sequence>
<organism evidence="3">
    <name type="scientific">Schistocephalus solidus</name>
    <name type="common">Tapeworm</name>
    <dbReference type="NCBI Taxonomy" id="70667"/>
    <lineage>
        <taxon>Eukaryota</taxon>
        <taxon>Metazoa</taxon>
        <taxon>Spiralia</taxon>
        <taxon>Lophotrochozoa</taxon>
        <taxon>Platyhelminthes</taxon>
        <taxon>Cestoda</taxon>
        <taxon>Eucestoda</taxon>
        <taxon>Diphyllobothriidea</taxon>
        <taxon>Diphyllobothriidae</taxon>
        <taxon>Schistocephalus</taxon>
    </lineage>
</organism>